<dbReference type="SUPFAM" id="SSF53448">
    <property type="entry name" value="Nucleotide-diphospho-sugar transferases"/>
    <property type="match status" value="1"/>
</dbReference>
<gene>
    <name evidence="2" type="ORF">J2S20_001489</name>
</gene>
<dbReference type="PANTHER" id="PTHR48090">
    <property type="entry name" value="UNDECAPRENYL-PHOSPHATE 4-DEOXY-4-FORMAMIDO-L-ARABINOSE TRANSFERASE-RELATED"/>
    <property type="match status" value="1"/>
</dbReference>
<evidence type="ECO:0000313" key="3">
    <source>
        <dbReference type="Proteomes" id="UP001241537"/>
    </source>
</evidence>
<dbReference type="Proteomes" id="UP001241537">
    <property type="component" value="Unassembled WGS sequence"/>
</dbReference>
<dbReference type="InterPro" id="IPR050256">
    <property type="entry name" value="Glycosyltransferase_2"/>
</dbReference>
<dbReference type="RefSeq" id="WP_106612091.1">
    <property type="nucleotide sequence ID" value="NZ_JAUSTO010000008.1"/>
</dbReference>
<organism evidence="2 3">
    <name type="scientific">Moryella indoligenes</name>
    <dbReference type="NCBI Taxonomy" id="371674"/>
    <lineage>
        <taxon>Bacteria</taxon>
        <taxon>Bacillati</taxon>
        <taxon>Bacillota</taxon>
        <taxon>Clostridia</taxon>
        <taxon>Lachnospirales</taxon>
        <taxon>Lachnospiraceae</taxon>
        <taxon>Moryella</taxon>
    </lineage>
</organism>
<sequence length="242" mass="27394">MNDILVIIPAYNEEANIAGVAERLIREHPGLDYLIVNDGSVDGTQEICRQRGFHTLNLPVNLGLAGAFRAGMRYADRRGYRYAVQFDGDGQHRAEYILPMREKMDDGYDIVIASRFVTEKKPHSARMLGSRLISAALRLASGARIQDPTSGMRMYSRRMIELFSDHINYPPEPDTLSWLVKNGARVAEIQAVMDLRVAGVSYLTPLNAVKYMSRTLLSILFIQSFRSKDRDRTARRESEGRL</sequence>
<dbReference type="Gene3D" id="3.90.550.10">
    <property type="entry name" value="Spore Coat Polysaccharide Biosynthesis Protein SpsA, Chain A"/>
    <property type="match status" value="1"/>
</dbReference>
<name>A0AAE3VAK2_9FIRM</name>
<dbReference type="InterPro" id="IPR029044">
    <property type="entry name" value="Nucleotide-diphossugar_trans"/>
</dbReference>
<proteinExistence type="predicted"/>
<dbReference type="Pfam" id="PF00535">
    <property type="entry name" value="Glycos_transf_2"/>
    <property type="match status" value="1"/>
</dbReference>
<dbReference type="EMBL" id="JAUSTO010000008">
    <property type="protein sequence ID" value="MDQ0152791.1"/>
    <property type="molecule type" value="Genomic_DNA"/>
</dbReference>
<accession>A0AAE3VAK2</accession>
<dbReference type="CDD" id="cd04179">
    <property type="entry name" value="DPM_DPG-synthase_like"/>
    <property type="match status" value="1"/>
</dbReference>
<protein>
    <submittedName>
        <fullName evidence="2">Glycosyltransferase involved in cell wall biosynthesis</fullName>
    </submittedName>
</protein>
<dbReference type="AlphaFoldDB" id="A0AAE3VAK2"/>
<dbReference type="PANTHER" id="PTHR48090:SF7">
    <property type="entry name" value="RFBJ PROTEIN"/>
    <property type="match status" value="1"/>
</dbReference>
<dbReference type="InterPro" id="IPR001173">
    <property type="entry name" value="Glyco_trans_2-like"/>
</dbReference>
<comment type="caution">
    <text evidence="2">The sequence shown here is derived from an EMBL/GenBank/DDBJ whole genome shotgun (WGS) entry which is preliminary data.</text>
</comment>
<evidence type="ECO:0000259" key="1">
    <source>
        <dbReference type="Pfam" id="PF00535"/>
    </source>
</evidence>
<feature type="domain" description="Glycosyltransferase 2-like" evidence="1">
    <location>
        <begin position="6"/>
        <end position="160"/>
    </location>
</feature>
<keyword evidence="3" id="KW-1185">Reference proteome</keyword>
<reference evidence="2" key="1">
    <citation type="submission" date="2023-07" db="EMBL/GenBank/DDBJ databases">
        <title>Genomic Encyclopedia of Type Strains, Phase IV (KMG-IV): sequencing the most valuable type-strain genomes for metagenomic binning, comparative biology and taxonomic classification.</title>
        <authorList>
            <person name="Goeker M."/>
        </authorList>
    </citation>
    <scope>NUCLEOTIDE SEQUENCE</scope>
    <source>
        <strain evidence="2">DSM 19659</strain>
    </source>
</reference>
<evidence type="ECO:0000313" key="2">
    <source>
        <dbReference type="EMBL" id="MDQ0152791.1"/>
    </source>
</evidence>